<dbReference type="EC" id="3.1.1.-" evidence="6"/>
<keyword evidence="2 6" id="KW-0378">Hydrolase</keyword>
<dbReference type="Proteomes" id="UP000554482">
    <property type="component" value="Unassembled WGS sequence"/>
</dbReference>
<evidence type="ECO:0000256" key="2">
    <source>
        <dbReference type="ARBA" id="ARBA00022801"/>
    </source>
</evidence>
<dbReference type="InterPro" id="IPR002641">
    <property type="entry name" value="PNPLA_dom"/>
</dbReference>
<dbReference type="InterPro" id="IPR016035">
    <property type="entry name" value="Acyl_Trfase/lysoPLipase"/>
</dbReference>
<dbReference type="PROSITE" id="PS51635">
    <property type="entry name" value="PNPLA"/>
    <property type="match status" value="1"/>
</dbReference>
<organism evidence="8 9">
    <name type="scientific">Thalictrum thalictroides</name>
    <name type="common">Rue-anemone</name>
    <name type="synonym">Anemone thalictroides</name>
    <dbReference type="NCBI Taxonomy" id="46969"/>
    <lineage>
        <taxon>Eukaryota</taxon>
        <taxon>Viridiplantae</taxon>
        <taxon>Streptophyta</taxon>
        <taxon>Embryophyta</taxon>
        <taxon>Tracheophyta</taxon>
        <taxon>Spermatophyta</taxon>
        <taxon>Magnoliopsida</taxon>
        <taxon>Ranunculales</taxon>
        <taxon>Ranunculaceae</taxon>
        <taxon>Thalictroideae</taxon>
        <taxon>Thalictrum</taxon>
    </lineage>
</organism>
<comment type="caution">
    <text evidence="5">Lacks conserved residue(s) required for the propagation of feature annotation.</text>
</comment>
<dbReference type="Gene3D" id="3.40.1090.10">
    <property type="entry name" value="Cytosolic phospholipase A2 catalytic domain"/>
    <property type="match status" value="1"/>
</dbReference>
<dbReference type="GO" id="GO:0016042">
    <property type="term" value="P:lipid catabolic process"/>
    <property type="evidence" value="ECO:0007669"/>
    <property type="project" value="UniProtKB-KW"/>
</dbReference>
<keyword evidence="9" id="KW-1185">Reference proteome</keyword>
<comment type="function">
    <text evidence="6">Lipolytic acyl hydrolase (LAH).</text>
</comment>
<proteinExistence type="inferred from homology"/>
<dbReference type="OrthoDB" id="630895at2759"/>
<name>A0A7J6VG43_THATH</name>
<dbReference type="EMBL" id="JABWDY010032585">
    <property type="protein sequence ID" value="KAF5184084.1"/>
    <property type="molecule type" value="Genomic_DNA"/>
</dbReference>
<evidence type="ECO:0000259" key="7">
    <source>
        <dbReference type="PROSITE" id="PS51635"/>
    </source>
</evidence>
<sequence length="434" mass="47175">MASVTPILDQNFDVDKLTYEIFSLLENKFLFGCQESNGNGVPLEKSDISNATLFNDLKSNKNVTGKVRILSIDSNGSTDGVLAARTLVHLEERLCQESGNPNAKIADYFDVAAGSGVGGILAALLFTKGNDGRPIYKAKEALNFLVKNRRKLFPSSSSNGIIRKLFHSSSKGEKIFRQVFGESTLKDTLKPVLIPCYDLSTRAPFLFSRADAFESDGYDFKISDICAATSADPTMVGAFEMKSVDKRTKIIAIDGGVAMNNPTAAAITHVLNNKHEFPFCNGVEDLLVVSLGNGVSNPDCSAPNLVQISGEGASDMIDEAVSKAFGESMTSNYVRIQGNGFDAKKCFKKSMHSSTNDKKLLAIVEAMLTQKNVESVLFRGKKVVEKRNSDKLESFAGELVKEHERRKLSILPTVVFKQNSPRTSSATVSTVSSY</sequence>
<dbReference type="GO" id="GO:0016787">
    <property type="term" value="F:hydrolase activity"/>
    <property type="evidence" value="ECO:0007669"/>
    <property type="project" value="UniProtKB-KW"/>
</dbReference>
<dbReference type="AlphaFoldDB" id="A0A7J6VG43"/>
<evidence type="ECO:0000313" key="9">
    <source>
        <dbReference type="Proteomes" id="UP000554482"/>
    </source>
</evidence>
<dbReference type="PANTHER" id="PTHR32241:SF12">
    <property type="entry name" value="OS03G0784100 PROTEIN"/>
    <property type="match status" value="1"/>
</dbReference>
<dbReference type="Pfam" id="PF01734">
    <property type="entry name" value="Patatin"/>
    <property type="match status" value="1"/>
</dbReference>
<keyword evidence="3 6" id="KW-0442">Lipid degradation</keyword>
<comment type="caution">
    <text evidence="8">The sequence shown here is derived from an EMBL/GenBank/DDBJ whole genome shotgun (WGS) entry which is preliminary data.</text>
</comment>
<gene>
    <name evidence="8" type="ORF">FRX31_026332</name>
</gene>
<evidence type="ECO:0000313" key="8">
    <source>
        <dbReference type="EMBL" id="KAF5184084.1"/>
    </source>
</evidence>
<comment type="domain">
    <text evidence="6">The nitrogen atoms of the two glycine residues in the GGXR motif define the oxyanion hole, and stabilize the oxyanion that forms during the nucleophilic attack by the catalytic serine during substrate cleavage.</text>
</comment>
<evidence type="ECO:0000256" key="1">
    <source>
        <dbReference type="ARBA" id="ARBA00010240"/>
    </source>
</evidence>
<evidence type="ECO:0000256" key="3">
    <source>
        <dbReference type="ARBA" id="ARBA00022963"/>
    </source>
</evidence>
<dbReference type="PANTHER" id="PTHR32241">
    <property type="entry name" value="PATATIN-LIKE PROTEIN 6"/>
    <property type="match status" value="1"/>
</dbReference>
<evidence type="ECO:0000256" key="6">
    <source>
        <dbReference type="RuleBase" id="RU361262"/>
    </source>
</evidence>
<protein>
    <recommendedName>
        <fullName evidence="6">Patatin</fullName>
        <ecNumber evidence="6">3.1.1.-</ecNumber>
    </recommendedName>
</protein>
<feature type="domain" description="PNPLA" evidence="7">
    <location>
        <begin position="71"/>
        <end position="267"/>
    </location>
</feature>
<keyword evidence="4 6" id="KW-0443">Lipid metabolism</keyword>
<reference evidence="8 9" key="1">
    <citation type="submission" date="2020-06" db="EMBL/GenBank/DDBJ databases">
        <title>Transcriptomic and genomic resources for Thalictrum thalictroides and T. hernandezii: Facilitating candidate gene discovery in an emerging model plant lineage.</title>
        <authorList>
            <person name="Arias T."/>
            <person name="Riano-Pachon D.M."/>
            <person name="Di Stilio V.S."/>
        </authorList>
    </citation>
    <scope>NUCLEOTIDE SEQUENCE [LARGE SCALE GENOMIC DNA]</scope>
    <source>
        <strain evidence="9">cv. WT478/WT964</strain>
        <tissue evidence="8">Leaves</tissue>
    </source>
</reference>
<evidence type="ECO:0000256" key="5">
    <source>
        <dbReference type="PROSITE-ProRule" id="PRU01161"/>
    </source>
</evidence>
<feature type="short sequence motif" description="DGA/G" evidence="5">
    <location>
        <begin position="254"/>
        <end position="256"/>
    </location>
</feature>
<dbReference type="SUPFAM" id="SSF52151">
    <property type="entry name" value="FabD/lysophospholipase-like"/>
    <property type="match status" value="1"/>
</dbReference>
<evidence type="ECO:0000256" key="4">
    <source>
        <dbReference type="ARBA" id="ARBA00023098"/>
    </source>
</evidence>
<accession>A0A7J6VG43</accession>
<comment type="similarity">
    <text evidence="1 6">Belongs to the patatin family.</text>
</comment>